<name>A0AAW4L7A5_9BACT</name>
<evidence type="ECO:0000313" key="1">
    <source>
        <dbReference type="EMBL" id="MBT0664465.1"/>
    </source>
</evidence>
<accession>A0AAW4L7A5</accession>
<organism evidence="1 2">
    <name type="scientific">Geoanaerobacter pelophilus</name>
    <dbReference type="NCBI Taxonomy" id="60036"/>
    <lineage>
        <taxon>Bacteria</taxon>
        <taxon>Pseudomonadati</taxon>
        <taxon>Thermodesulfobacteriota</taxon>
        <taxon>Desulfuromonadia</taxon>
        <taxon>Geobacterales</taxon>
        <taxon>Geobacteraceae</taxon>
        <taxon>Geoanaerobacter</taxon>
    </lineage>
</organism>
<dbReference type="EMBL" id="JAHCVJ010000003">
    <property type="protein sequence ID" value="MBT0664465.1"/>
    <property type="molecule type" value="Genomic_DNA"/>
</dbReference>
<gene>
    <name evidence="1" type="ORF">KI809_09155</name>
</gene>
<sequence>MKDKWWHEPVALLEGYTIILALIELSLNDFLYNWPADINVTYMPAANTSNLLTAKAKI</sequence>
<evidence type="ECO:0000313" key="2">
    <source>
        <dbReference type="Proteomes" id="UP000811899"/>
    </source>
</evidence>
<comment type="caution">
    <text evidence="1">The sequence shown here is derived from an EMBL/GenBank/DDBJ whole genome shotgun (WGS) entry which is preliminary data.</text>
</comment>
<protein>
    <submittedName>
        <fullName evidence="1">Uncharacterized protein</fullName>
    </submittedName>
</protein>
<dbReference type="Proteomes" id="UP000811899">
    <property type="component" value="Unassembled WGS sequence"/>
</dbReference>
<keyword evidence="2" id="KW-1185">Reference proteome</keyword>
<reference evidence="1 2" key="1">
    <citation type="submission" date="2021-05" db="EMBL/GenBank/DDBJ databases">
        <title>The draft genome of Geobacter pelophilus DSM 12255.</title>
        <authorList>
            <person name="Xu Z."/>
            <person name="Masuda Y."/>
            <person name="Itoh H."/>
            <person name="Senoo K."/>
        </authorList>
    </citation>
    <scope>NUCLEOTIDE SEQUENCE [LARGE SCALE GENOMIC DNA]</scope>
    <source>
        <strain evidence="1 2">DSM 12255</strain>
    </source>
</reference>
<dbReference type="AlphaFoldDB" id="A0AAW4L7A5"/>
<proteinExistence type="predicted"/>